<evidence type="ECO:0000256" key="1">
    <source>
        <dbReference type="ARBA" id="ARBA00022814"/>
    </source>
</evidence>
<keyword evidence="1" id="KW-0889">Transcription antitermination</keyword>
<dbReference type="Pfam" id="PF02357">
    <property type="entry name" value="NusG"/>
    <property type="match status" value="1"/>
</dbReference>
<keyword evidence="3" id="KW-0804">Transcription</keyword>
<dbReference type="InterPro" id="IPR008991">
    <property type="entry name" value="Translation_prot_SH3-like_sf"/>
</dbReference>
<dbReference type="GO" id="GO:0031564">
    <property type="term" value="P:transcription antitermination"/>
    <property type="evidence" value="ECO:0007669"/>
    <property type="project" value="UniProtKB-KW"/>
</dbReference>
<dbReference type="InterPro" id="IPR006645">
    <property type="entry name" value="NGN-like_dom"/>
</dbReference>
<accession>A0A1T5A773</accession>
<dbReference type="GO" id="GO:0006354">
    <property type="term" value="P:DNA-templated transcription elongation"/>
    <property type="evidence" value="ECO:0007669"/>
    <property type="project" value="InterPro"/>
</dbReference>
<reference evidence="5 6" key="1">
    <citation type="submission" date="2017-02" db="EMBL/GenBank/DDBJ databases">
        <authorList>
            <person name="Peterson S.W."/>
        </authorList>
    </citation>
    <scope>NUCLEOTIDE SEQUENCE [LARGE SCALE GENOMIC DNA]</scope>
    <source>
        <strain evidence="5 6">DSM 22899</strain>
    </source>
</reference>
<dbReference type="CDD" id="cd09895">
    <property type="entry name" value="NGN_SP_UpxY"/>
    <property type="match status" value="1"/>
</dbReference>
<dbReference type="AlphaFoldDB" id="A0A1T5A773"/>
<dbReference type="InterPro" id="IPR043425">
    <property type="entry name" value="NusG-like"/>
</dbReference>
<evidence type="ECO:0000313" key="5">
    <source>
        <dbReference type="EMBL" id="SKB30567.1"/>
    </source>
</evidence>
<dbReference type="SMART" id="SM00738">
    <property type="entry name" value="NGN"/>
    <property type="match status" value="1"/>
</dbReference>
<name>A0A1T5A773_9SPHI</name>
<dbReference type="Proteomes" id="UP000190541">
    <property type="component" value="Unassembled WGS sequence"/>
</dbReference>
<dbReference type="EMBL" id="FUYS01000001">
    <property type="protein sequence ID" value="SKB30567.1"/>
    <property type="molecule type" value="Genomic_DNA"/>
</dbReference>
<dbReference type="Gene3D" id="3.30.70.940">
    <property type="entry name" value="NusG, N-terminal domain"/>
    <property type="match status" value="1"/>
</dbReference>
<proteinExistence type="predicted"/>
<dbReference type="NCBIfam" id="NF033644">
    <property type="entry name" value="antiterm_UpxY"/>
    <property type="match status" value="1"/>
</dbReference>
<dbReference type="InterPro" id="IPR036735">
    <property type="entry name" value="NGN_dom_sf"/>
</dbReference>
<keyword evidence="6" id="KW-1185">Reference proteome</keyword>
<feature type="domain" description="NusG-like N-terminal" evidence="4">
    <location>
        <begin position="3"/>
        <end position="100"/>
    </location>
</feature>
<evidence type="ECO:0000259" key="4">
    <source>
        <dbReference type="SMART" id="SM00738"/>
    </source>
</evidence>
<gene>
    <name evidence="5" type="ORF">SAMN05660226_00641</name>
</gene>
<keyword evidence="2" id="KW-0805">Transcription regulation</keyword>
<sequence>MNSRNWMVIYTRSKWEKKVATMLDNQHITTFCPLIKRRRKWADRQTVVELPLFNSYVFVYANFHEQLKVLQTAGVVCFVTHNGKPAVVPQLIIEQVRQSVNLYDDIEAVRLEELKIGDIISINEGALNNLKGEIVGVEGGKVLVIIKQLNCALVAKVKVPYEQLTVLQGVSTTR</sequence>
<evidence type="ECO:0000256" key="3">
    <source>
        <dbReference type="ARBA" id="ARBA00023163"/>
    </source>
</evidence>
<dbReference type="STRING" id="623280.SAMN05660226_00641"/>
<dbReference type="SUPFAM" id="SSF50104">
    <property type="entry name" value="Translation proteins SH3-like domain"/>
    <property type="match status" value="1"/>
</dbReference>
<dbReference type="PANTHER" id="PTHR30265">
    <property type="entry name" value="RHO-INTERACTING TRANSCRIPTION TERMINATION FACTOR NUSG"/>
    <property type="match status" value="1"/>
</dbReference>
<dbReference type="SUPFAM" id="SSF82679">
    <property type="entry name" value="N-utilization substance G protein NusG, N-terminal domain"/>
    <property type="match status" value="1"/>
</dbReference>
<organism evidence="5 6">
    <name type="scientific">Parapedobacter luteus</name>
    <dbReference type="NCBI Taxonomy" id="623280"/>
    <lineage>
        <taxon>Bacteria</taxon>
        <taxon>Pseudomonadati</taxon>
        <taxon>Bacteroidota</taxon>
        <taxon>Sphingobacteriia</taxon>
        <taxon>Sphingobacteriales</taxon>
        <taxon>Sphingobacteriaceae</taxon>
        <taxon>Parapedobacter</taxon>
    </lineage>
</organism>
<protein>
    <submittedName>
        <fullName evidence="5">Transcription antitermination factor NusG</fullName>
    </submittedName>
</protein>
<evidence type="ECO:0000313" key="6">
    <source>
        <dbReference type="Proteomes" id="UP000190541"/>
    </source>
</evidence>
<evidence type="ECO:0000256" key="2">
    <source>
        <dbReference type="ARBA" id="ARBA00023015"/>
    </source>
</evidence>
<dbReference type="PANTHER" id="PTHR30265:SF4">
    <property type="entry name" value="KOW MOTIF FAMILY PROTEIN, EXPRESSED"/>
    <property type="match status" value="1"/>
</dbReference>